<dbReference type="GO" id="GO:0016705">
    <property type="term" value="F:oxidoreductase activity, acting on paired donors, with incorporation or reduction of molecular oxygen"/>
    <property type="evidence" value="ECO:0007669"/>
    <property type="project" value="InterPro"/>
</dbReference>
<evidence type="ECO:0000256" key="3">
    <source>
        <dbReference type="ARBA" id="ARBA00023002"/>
    </source>
</evidence>
<dbReference type="PANTHER" id="PTHR30011:SF16">
    <property type="entry name" value="C2H2 FINGER DOMAIN TRANSCRIPTION FACTOR (EUROFUNG)-RELATED"/>
    <property type="match status" value="1"/>
</dbReference>
<keyword evidence="9" id="KW-1185">Reference proteome</keyword>
<gene>
    <name evidence="8" type="ORF">F8O03_02790</name>
</gene>
<keyword evidence="4" id="KW-0503">Monooxygenase</keyword>
<feature type="binding site" evidence="6">
    <location>
        <position position="58"/>
    </location>
    <ligand>
        <name>FMN</name>
        <dbReference type="ChEBI" id="CHEBI:58210"/>
    </ligand>
</feature>
<keyword evidence="1 6" id="KW-0285">Flavoprotein</keyword>
<keyword evidence="3" id="KW-0560">Oxidoreductase</keyword>
<keyword evidence="2 6" id="KW-0288">FMN</keyword>
<dbReference type="PANTHER" id="PTHR30011">
    <property type="entry name" value="ALKANESULFONATE MONOOXYGENASE-RELATED"/>
    <property type="match status" value="1"/>
</dbReference>
<comment type="similarity">
    <text evidence="5">Belongs to the NtaA/SnaA/DszA monooxygenase family.</text>
</comment>
<feature type="domain" description="Luciferase-like" evidence="7">
    <location>
        <begin position="28"/>
        <end position="314"/>
    </location>
</feature>
<dbReference type="OrthoDB" id="3265338at2"/>
<dbReference type="Gene3D" id="3.20.20.30">
    <property type="entry name" value="Luciferase-like domain"/>
    <property type="match status" value="1"/>
</dbReference>
<dbReference type="Proteomes" id="UP000490386">
    <property type="component" value="Unassembled WGS sequence"/>
</dbReference>
<dbReference type="GO" id="GO:0004497">
    <property type="term" value="F:monooxygenase activity"/>
    <property type="evidence" value="ECO:0007669"/>
    <property type="project" value="UniProtKB-KW"/>
</dbReference>
<protein>
    <submittedName>
        <fullName evidence="8">LLM class flavin-dependent oxidoreductase</fullName>
    </submittedName>
</protein>
<dbReference type="RefSeq" id="WP_151422286.1">
    <property type="nucleotide sequence ID" value="NZ_WBJX01000001.1"/>
</dbReference>
<dbReference type="SUPFAM" id="SSF51679">
    <property type="entry name" value="Bacterial luciferase-like"/>
    <property type="match status" value="1"/>
</dbReference>
<dbReference type="InterPro" id="IPR011251">
    <property type="entry name" value="Luciferase-like_dom"/>
</dbReference>
<reference evidence="8 9" key="1">
    <citation type="submission" date="2019-09" db="EMBL/GenBank/DDBJ databases">
        <title>Phylogeny of genus Pseudoclavibacter and closely related genus.</title>
        <authorList>
            <person name="Li Y."/>
        </authorList>
    </citation>
    <scope>NUCLEOTIDE SEQUENCE [LARGE SCALE GENOMIC DNA]</scope>
    <source>
        <strain evidence="8 9">THG-MD12</strain>
    </source>
</reference>
<evidence type="ECO:0000256" key="1">
    <source>
        <dbReference type="ARBA" id="ARBA00022630"/>
    </source>
</evidence>
<evidence type="ECO:0000256" key="4">
    <source>
        <dbReference type="ARBA" id="ARBA00023033"/>
    </source>
</evidence>
<comment type="caution">
    <text evidence="8">The sequence shown here is derived from an EMBL/GenBank/DDBJ whole genome shotgun (WGS) entry which is preliminary data.</text>
</comment>
<evidence type="ECO:0000256" key="6">
    <source>
        <dbReference type="PIRSR" id="PIRSR000337-1"/>
    </source>
</evidence>
<dbReference type="InterPro" id="IPR016215">
    <property type="entry name" value="NTA_MOA"/>
</dbReference>
<evidence type="ECO:0000313" key="9">
    <source>
        <dbReference type="Proteomes" id="UP000490386"/>
    </source>
</evidence>
<evidence type="ECO:0000313" key="8">
    <source>
        <dbReference type="EMBL" id="KAB1639284.1"/>
    </source>
</evidence>
<evidence type="ECO:0000256" key="2">
    <source>
        <dbReference type="ARBA" id="ARBA00022643"/>
    </source>
</evidence>
<proteinExistence type="inferred from homology"/>
<organism evidence="8 9">
    <name type="scientific">Pseudoclavibacter terrae</name>
    <dbReference type="NCBI Taxonomy" id="1530195"/>
    <lineage>
        <taxon>Bacteria</taxon>
        <taxon>Bacillati</taxon>
        <taxon>Actinomycetota</taxon>
        <taxon>Actinomycetes</taxon>
        <taxon>Micrococcales</taxon>
        <taxon>Microbacteriaceae</taxon>
        <taxon>Pseudoclavibacter</taxon>
    </lineage>
</organism>
<sequence length="384" mass="42188">MTNPNRIHLGVALDGAGIHPAAWREPSARPDELFTPEYWVRLVQLAEQGLLDFVTIEDSLALQSSEFLRGDNRTDEVRGRLDALLIASRVSPVTEHIGLIPTVTTTHTEPFHVSKAVATLDYTSLGRAGWQARVSPGAEHSHFGRRDAPLVGELFAEANDFVEVVRRLWDSWEDDAEIRDASTDRFLDAAKVHRIEFEGKWFSVRGPSITPRPPQGQPIVAALGHAQVPYEFAAASADLLFVTPTDVASAVRILGEVRAAEQQVGRDAELSVFVDLAVFLDGPEETASARLNRLNATGRALGEPPAVFAGSAEELVEHFETLAGLGYDGFRLHPGVVTDDLPRIVTDVVPLLQRKGLFRERYEERTLRGLLGLETTVPNRYAAV</sequence>
<accession>A0A7J5B5D2</accession>
<dbReference type="AlphaFoldDB" id="A0A7J5B5D2"/>
<dbReference type="InterPro" id="IPR036661">
    <property type="entry name" value="Luciferase-like_sf"/>
</dbReference>
<name>A0A7J5B5D2_9MICO</name>
<feature type="binding site" evidence="6">
    <location>
        <position position="102"/>
    </location>
    <ligand>
        <name>FMN</name>
        <dbReference type="ChEBI" id="CHEBI:58210"/>
    </ligand>
</feature>
<dbReference type="Pfam" id="PF00296">
    <property type="entry name" value="Bac_luciferase"/>
    <property type="match status" value="1"/>
</dbReference>
<dbReference type="EMBL" id="WBJX01000001">
    <property type="protein sequence ID" value="KAB1639284.1"/>
    <property type="molecule type" value="Genomic_DNA"/>
</dbReference>
<evidence type="ECO:0000259" key="7">
    <source>
        <dbReference type="Pfam" id="PF00296"/>
    </source>
</evidence>
<dbReference type="InterPro" id="IPR051260">
    <property type="entry name" value="Diverse_substr_monoxygenases"/>
</dbReference>
<dbReference type="PIRSF" id="PIRSF000337">
    <property type="entry name" value="NTA_MOA"/>
    <property type="match status" value="1"/>
</dbReference>
<evidence type="ECO:0000256" key="5">
    <source>
        <dbReference type="ARBA" id="ARBA00033748"/>
    </source>
</evidence>